<feature type="compositionally biased region" description="Polar residues" evidence="1">
    <location>
        <begin position="85"/>
        <end position="114"/>
    </location>
</feature>
<dbReference type="EMBL" id="ATLV01018944">
    <property type="status" value="NOT_ANNOTATED_CDS"/>
    <property type="molecule type" value="Genomic_DNA"/>
</dbReference>
<reference evidence="4" key="2">
    <citation type="submission" date="2020-05" db="UniProtKB">
        <authorList>
            <consortium name="EnsemblMetazoa"/>
        </authorList>
    </citation>
    <scope>IDENTIFICATION</scope>
</reference>
<proteinExistence type="predicted"/>
<name>A0A084VZR2_ANOSI</name>
<accession>A0A084VZR2</accession>
<keyword evidence="2" id="KW-0732">Signal</keyword>
<dbReference type="EMBL" id="KE525256">
    <property type="protein sequence ID" value="KFB43456.1"/>
    <property type="molecule type" value="Genomic_DNA"/>
</dbReference>
<evidence type="ECO:0000313" key="5">
    <source>
        <dbReference type="Proteomes" id="UP000030765"/>
    </source>
</evidence>
<keyword evidence="5" id="KW-1185">Reference proteome</keyword>
<feature type="region of interest" description="Disordered" evidence="1">
    <location>
        <begin position="173"/>
        <end position="200"/>
    </location>
</feature>
<feature type="chain" id="PRO_5001784326" evidence="2">
    <location>
        <begin position="23"/>
        <end position="200"/>
    </location>
</feature>
<feature type="signal peptide" evidence="2">
    <location>
        <begin position="1"/>
        <end position="22"/>
    </location>
</feature>
<reference evidence="3 5" key="1">
    <citation type="journal article" date="2014" name="BMC Genomics">
        <title>Genome sequence of Anopheles sinensis provides insight into genetics basis of mosquito competence for malaria parasites.</title>
        <authorList>
            <person name="Zhou D."/>
            <person name="Zhang D."/>
            <person name="Ding G."/>
            <person name="Shi L."/>
            <person name="Hou Q."/>
            <person name="Ye Y."/>
            <person name="Xu Y."/>
            <person name="Zhou H."/>
            <person name="Xiong C."/>
            <person name="Li S."/>
            <person name="Yu J."/>
            <person name="Hong S."/>
            <person name="Yu X."/>
            <person name="Zou P."/>
            <person name="Chen C."/>
            <person name="Chang X."/>
            <person name="Wang W."/>
            <person name="Lv Y."/>
            <person name="Sun Y."/>
            <person name="Ma L."/>
            <person name="Shen B."/>
            <person name="Zhu C."/>
        </authorList>
    </citation>
    <scope>NUCLEOTIDE SEQUENCE [LARGE SCALE GENOMIC DNA]</scope>
</reference>
<gene>
    <name evidence="3" type="ORF">ZHAS_00011307</name>
</gene>
<evidence type="ECO:0000256" key="2">
    <source>
        <dbReference type="SAM" id="SignalP"/>
    </source>
</evidence>
<feature type="compositionally biased region" description="Polar residues" evidence="1">
    <location>
        <begin position="42"/>
        <end position="63"/>
    </location>
</feature>
<feature type="compositionally biased region" description="Polar residues" evidence="1">
    <location>
        <begin position="122"/>
        <end position="135"/>
    </location>
</feature>
<evidence type="ECO:0000313" key="3">
    <source>
        <dbReference type="EMBL" id="KFB43456.1"/>
    </source>
</evidence>
<protein>
    <submittedName>
        <fullName evidence="3">AGAP004771-PA-like protein</fullName>
    </submittedName>
</protein>
<sequence>MALRVSFAILIVICAAVVPVVAETETSQGFFTQLWDSIFGTNKPANNNETVPSETKSTADGANTTELSTTSSSSVKEKEISVTETTKSSSTIVFGQEANSTEGGHVTSSTTPKTNETERTSNDNSLNSASTSTAGNLPVTEVTMTTVYNSSVTEVPQNTDATGSLLTTSDLISTTVLGTENESNATTTTESPKQPPKKSV</sequence>
<feature type="region of interest" description="Disordered" evidence="1">
    <location>
        <begin position="42"/>
        <end position="138"/>
    </location>
</feature>
<dbReference type="AlphaFoldDB" id="A0A084VZR2"/>
<feature type="compositionally biased region" description="Low complexity" evidence="1">
    <location>
        <begin position="64"/>
        <end position="74"/>
    </location>
</feature>
<evidence type="ECO:0000256" key="1">
    <source>
        <dbReference type="SAM" id="MobiDB-lite"/>
    </source>
</evidence>
<dbReference type="VEuPathDB" id="VectorBase:ASIC011307"/>
<organism evidence="3">
    <name type="scientific">Anopheles sinensis</name>
    <name type="common">Mosquito</name>
    <dbReference type="NCBI Taxonomy" id="74873"/>
    <lineage>
        <taxon>Eukaryota</taxon>
        <taxon>Metazoa</taxon>
        <taxon>Ecdysozoa</taxon>
        <taxon>Arthropoda</taxon>
        <taxon>Hexapoda</taxon>
        <taxon>Insecta</taxon>
        <taxon>Pterygota</taxon>
        <taxon>Neoptera</taxon>
        <taxon>Endopterygota</taxon>
        <taxon>Diptera</taxon>
        <taxon>Nematocera</taxon>
        <taxon>Culicoidea</taxon>
        <taxon>Culicidae</taxon>
        <taxon>Anophelinae</taxon>
        <taxon>Anopheles</taxon>
    </lineage>
</organism>
<dbReference type="Proteomes" id="UP000030765">
    <property type="component" value="Unassembled WGS sequence"/>
</dbReference>
<feature type="compositionally biased region" description="Low complexity" evidence="1">
    <location>
        <begin position="173"/>
        <end position="191"/>
    </location>
</feature>
<dbReference type="EnsemblMetazoa" id="ASIC011307-RA">
    <property type="protein sequence ID" value="ASIC011307-PA"/>
    <property type="gene ID" value="ASIC011307"/>
</dbReference>
<evidence type="ECO:0000313" key="4">
    <source>
        <dbReference type="EnsemblMetazoa" id="ASIC011307-PA"/>
    </source>
</evidence>